<dbReference type="GO" id="GO:0007264">
    <property type="term" value="P:small GTPase-mediated signal transduction"/>
    <property type="evidence" value="ECO:0007669"/>
    <property type="project" value="InterPro"/>
</dbReference>
<keyword evidence="3" id="KW-0342">GTP-binding</keyword>
<dbReference type="PANTHER" id="PTHR24072">
    <property type="entry name" value="RHO FAMILY GTPASE"/>
    <property type="match status" value="1"/>
</dbReference>
<evidence type="ECO:0000256" key="1">
    <source>
        <dbReference type="ARBA" id="ARBA00010142"/>
    </source>
</evidence>
<comment type="similarity">
    <text evidence="1">Belongs to the small GTPase superfamily. Rho family.</text>
</comment>
<dbReference type="PROSITE" id="PS51421">
    <property type="entry name" value="RAS"/>
    <property type="match status" value="1"/>
</dbReference>
<name>A0A1X2GME5_9FUNG</name>
<organism evidence="4 5">
    <name type="scientific">Hesseltinella vesiculosa</name>
    <dbReference type="NCBI Taxonomy" id="101127"/>
    <lineage>
        <taxon>Eukaryota</taxon>
        <taxon>Fungi</taxon>
        <taxon>Fungi incertae sedis</taxon>
        <taxon>Mucoromycota</taxon>
        <taxon>Mucoromycotina</taxon>
        <taxon>Mucoromycetes</taxon>
        <taxon>Mucorales</taxon>
        <taxon>Cunninghamellaceae</taxon>
        <taxon>Hesseltinella</taxon>
    </lineage>
</organism>
<dbReference type="GO" id="GO:0005525">
    <property type="term" value="F:GTP binding"/>
    <property type="evidence" value="ECO:0007669"/>
    <property type="project" value="UniProtKB-KW"/>
</dbReference>
<dbReference type="NCBIfam" id="TIGR00231">
    <property type="entry name" value="small_GTP"/>
    <property type="match status" value="1"/>
</dbReference>
<dbReference type="EMBL" id="MCGT01000010">
    <property type="protein sequence ID" value="ORX56340.1"/>
    <property type="molecule type" value="Genomic_DNA"/>
</dbReference>
<proteinExistence type="inferred from homology"/>
<dbReference type="SMART" id="SM00176">
    <property type="entry name" value="RAN"/>
    <property type="match status" value="1"/>
</dbReference>
<gene>
    <name evidence="4" type="ORF">DM01DRAFT_1382597</name>
</gene>
<evidence type="ECO:0000313" key="5">
    <source>
        <dbReference type="Proteomes" id="UP000242146"/>
    </source>
</evidence>
<dbReference type="InterPro" id="IPR027417">
    <property type="entry name" value="P-loop_NTPase"/>
</dbReference>
<dbReference type="PRINTS" id="PR00449">
    <property type="entry name" value="RASTRNSFRMNG"/>
</dbReference>
<dbReference type="STRING" id="101127.A0A1X2GME5"/>
<keyword evidence="2" id="KW-0547">Nucleotide-binding</keyword>
<evidence type="ECO:0000256" key="3">
    <source>
        <dbReference type="ARBA" id="ARBA00023134"/>
    </source>
</evidence>
<evidence type="ECO:0000313" key="4">
    <source>
        <dbReference type="EMBL" id="ORX56340.1"/>
    </source>
</evidence>
<dbReference type="SMART" id="SM00174">
    <property type="entry name" value="RHO"/>
    <property type="match status" value="1"/>
</dbReference>
<dbReference type="FunFam" id="3.40.50.300:FF:001179">
    <property type="entry name" value="Rho family GTPase"/>
    <property type="match status" value="1"/>
</dbReference>
<dbReference type="AlphaFoldDB" id="A0A1X2GME5"/>
<dbReference type="InterPro" id="IPR003578">
    <property type="entry name" value="Small_GTPase_Rho"/>
</dbReference>
<protein>
    <submittedName>
        <fullName evidence="4">Uncharacterized protein</fullName>
    </submittedName>
</protein>
<dbReference type="Proteomes" id="UP000242146">
    <property type="component" value="Unassembled WGS sequence"/>
</dbReference>
<dbReference type="InterPro" id="IPR005225">
    <property type="entry name" value="Small_GTP-bd"/>
</dbReference>
<dbReference type="InterPro" id="IPR001806">
    <property type="entry name" value="Small_GTPase"/>
</dbReference>
<dbReference type="SUPFAM" id="SSF52540">
    <property type="entry name" value="P-loop containing nucleoside triphosphate hydrolases"/>
    <property type="match status" value="1"/>
</dbReference>
<dbReference type="SMART" id="SM00175">
    <property type="entry name" value="RAB"/>
    <property type="match status" value="1"/>
</dbReference>
<keyword evidence="5" id="KW-1185">Reference proteome</keyword>
<dbReference type="PROSITE" id="PS51419">
    <property type="entry name" value="RAB"/>
    <property type="match status" value="1"/>
</dbReference>
<dbReference type="Pfam" id="PF00071">
    <property type="entry name" value="Ras"/>
    <property type="match status" value="1"/>
</dbReference>
<reference evidence="4 5" key="1">
    <citation type="submission" date="2016-07" db="EMBL/GenBank/DDBJ databases">
        <title>Pervasive Adenine N6-methylation of Active Genes in Fungi.</title>
        <authorList>
            <consortium name="DOE Joint Genome Institute"/>
            <person name="Mondo S.J."/>
            <person name="Dannebaum R.O."/>
            <person name="Kuo R.C."/>
            <person name="Labutti K."/>
            <person name="Haridas S."/>
            <person name="Kuo A."/>
            <person name="Salamov A."/>
            <person name="Ahrendt S.R."/>
            <person name="Lipzen A."/>
            <person name="Sullivan W."/>
            <person name="Andreopoulos W.B."/>
            <person name="Clum A."/>
            <person name="Lindquist E."/>
            <person name="Daum C."/>
            <person name="Ramamoorthy G.K."/>
            <person name="Gryganskyi A."/>
            <person name="Culley D."/>
            <person name="Magnuson J.K."/>
            <person name="James T.Y."/>
            <person name="O'Malley M.A."/>
            <person name="Stajich J.E."/>
            <person name="Spatafora J.W."/>
            <person name="Visel A."/>
            <person name="Grigoriev I.V."/>
        </authorList>
    </citation>
    <scope>NUCLEOTIDE SEQUENCE [LARGE SCALE GENOMIC DNA]</scope>
    <source>
        <strain evidence="4 5">NRRL 3301</strain>
    </source>
</reference>
<dbReference type="SMART" id="SM00173">
    <property type="entry name" value="RAS"/>
    <property type="match status" value="1"/>
</dbReference>
<dbReference type="PROSITE" id="PS51420">
    <property type="entry name" value="RHO"/>
    <property type="match status" value="1"/>
</dbReference>
<accession>A0A1X2GME5</accession>
<dbReference type="GO" id="GO:0003924">
    <property type="term" value="F:GTPase activity"/>
    <property type="evidence" value="ECO:0007669"/>
    <property type="project" value="InterPro"/>
</dbReference>
<dbReference type="OrthoDB" id="8830751at2759"/>
<dbReference type="Gene3D" id="3.40.50.300">
    <property type="entry name" value="P-loop containing nucleotide triphosphate hydrolases"/>
    <property type="match status" value="1"/>
</dbReference>
<sequence length="203" mass="22492">MCFPSSEPTPGTCQNPIRRKLVIVGDGGVGKTALVRCFVMNELALDGQYIATIFENHVIDVKCGSKNVELTIWDTAGQEDFDRIRYLAYPDTDAVVICFSVDDPQSLENVLELWVPEVQTYCRGLPYLLVGCKSDLRADAKLIQQLAEKNESPIMYRKGFEIAQQIGACGYVETSARLGLNVEAAFLQAVQAVLPKKKRCVIL</sequence>
<evidence type="ECO:0000256" key="2">
    <source>
        <dbReference type="ARBA" id="ARBA00022741"/>
    </source>
</evidence>
<comment type="caution">
    <text evidence="4">The sequence shown here is derived from an EMBL/GenBank/DDBJ whole genome shotgun (WGS) entry which is preliminary data.</text>
</comment>